<gene>
    <name evidence="7" type="primary">rmuC</name>
    <name evidence="7" type="ORF">ERCICURT3053_585</name>
</gene>
<comment type="function">
    <text evidence="1">Involved in DNA recombination.</text>
</comment>
<dbReference type="GO" id="GO:0006310">
    <property type="term" value="P:DNA recombination"/>
    <property type="evidence" value="ECO:0007669"/>
    <property type="project" value="UniProtKB-KW"/>
</dbReference>
<sequence>MNNITKYDFISILSATIIGWIWTSVHYKFRLSKIKKEKLLYNEEIQCKNNELNRLQGQLEKHIILQQQKEQEYHALYSCLATTREKIDNIEHWKNENEKLRHEKDYQIEINNAQKAELREITARLEETKTFIEEKNKLLVHNEQHLNIQFENLANRIFENTGHRIDEQNRNSLQGLIEPLREQLEGFRRQVQEGLNQESRERHTLTYEIHNLQKLNAQITEETLNLTRALKGDKKTQGNWGEIVLSNILDAAGLREGHEYETQVKIQTEDNGHFQPDIIVHMPHERDIIIDAKMTLVAYERYFNSIDSIQQEKAIKEHIIAIRGHLKNLSNKDYQSLPGIRSLDYILMFIPIEPAFLLAINRKPELITEALNQNIMLVSPTTLLVALRTINNLWHHENQNRYAQHISDRAARLYDKIRLFVDDMCSIGDNLCKAQHCYQQSMKKLSEGRGNLISQAEAFRQMGVEIKRPIHKKLIEKSLLIKDQEKINRTNVSDLN</sequence>
<protein>
    <submittedName>
        <fullName evidence="7">DNA recombination protein RmuC, partial</fullName>
    </submittedName>
</protein>
<keyword evidence="6" id="KW-1133">Transmembrane helix</keyword>
<proteinExistence type="inferred from homology"/>
<organism evidence="7 8">
    <name type="scientific">Candidatus Erwinia haradaeae</name>
    <dbReference type="NCBI Taxonomy" id="1922217"/>
    <lineage>
        <taxon>Bacteria</taxon>
        <taxon>Pseudomonadati</taxon>
        <taxon>Pseudomonadota</taxon>
        <taxon>Gammaproteobacteria</taxon>
        <taxon>Enterobacterales</taxon>
        <taxon>Erwiniaceae</taxon>
        <taxon>Erwinia</taxon>
    </lineage>
</organism>
<reference evidence="7 8" key="1">
    <citation type="submission" date="2019-02" db="EMBL/GenBank/DDBJ databases">
        <authorList>
            <person name="Manzano-Marin A."/>
            <person name="Manzano-Marin A."/>
        </authorList>
    </citation>
    <scope>NUCLEOTIDE SEQUENCE [LARGE SCALE GENOMIC DNA]</scope>
    <source>
        <strain evidence="7 8">ErCicurtihirsuta</strain>
    </source>
</reference>
<evidence type="ECO:0000256" key="6">
    <source>
        <dbReference type="SAM" id="Phobius"/>
    </source>
</evidence>
<evidence type="ECO:0000256" key="4">
    <source>
        <dbReference type="ARBA" id="ARBA00023172"/>
    </source>
</evidence>
<name>A0A451D0H4_9GAMM</name>
<dbReference type="OrthoDB" id="9765111at2"/>
<dbReference type="AlphaFoldDB" id="A0A451D0H4"/>
<evidence type="ECO:0000256" key="3">
    <source>
        <dbReference type="ARBA" id="ARBA00023054"/>
    </source>
</evidence>
<evidence type="ECO:0000313" key="8">
    <source>
        <dbReference type="Proteomes" id="UP000294364"/>
    </source>
</evidence>
<dbReference type="PANTHER" id="PTHR30563:SF0">
    <property type="entry name" value="DNA RECOMBINATION PROTEIN RMUC"/>
    <property type="match status" value="1"/>
</dbReference>
<dbReference type="Pfam" id="PF02646">
    <property type="entry name" value="RmuC"/>
    <property type="match status" value="1"/>
</dbReference>
<accession>A0A451D0H4</accession>
<comment type="similarity">
    <text evidence="2">Belongs to the RmuC family.</text>
</comment>
<keyword evidence="6" id="KW-0812">Transmembrane</keyword>
<dbReference type="Proteomes" id="UP000294364">
    <property type="component" value="Chromosome"/>
</dbReference>
<feature type="coiled-coil region" evidence="5">
    <location>
        <begin position="31"/>
        <end position="135"/>
    </location>
</feature>
<keyword evidence="4" id="KW-0233">DNA recombination</keyword>
<evidence type="ECO:0000256" key="5">
    <source>
        <dbReference type="SAM" id="Coils"/>
    </source>
</evidence>
<evidence type="ECO:0000256" key="2">
    <source>
        <dbReference type="ARBA" id="ARBA00009840"/>
    </source>
</evidence>
<keyword evidence="3 5" id="KW-0175">Coiled coil</keyword>
<keyword evidence="6" id="KW-0472">Membrane</keyword>
<dbReference type="RefSeq" id="WP_157992216.1">
    <property type="nucleotide sequence ID" value="NZ_LR217698.1"/>
</dbReference>
<dbReference type="InterPro" id="IPR003798">
    <property type="entry name" value="DNA_recombination_RmuC"/>
</dbReference>
<feature type="transmembrane region" description="Helical" evidence="6">
    <location>
        <begin position="12"/>
        <end position="29"/>
    </location>
</feature>
<evidence type="ECO:0000256" key="1">
    <source>
        <dbReference type="ARBA" id="ARBA00003416"/>
    </source>
</evidence>
<evidence type="ECO:0000313" key="7">
    <source>
        <dbReference type="EMBL" id="VFP78933.1"/>
    </source>
</evidence>
<dbReference type="PANTHER" id="PTHR30563">
    <property type="entry name" value="DNA RECOMBINATION PROTEIN RMUC"/>
    <property type="match status" value="1"/>
</dbReference>
<dbReference type="EMBL" id="LR217698">
    <property type="protein sequence ID" value="VFP78933.1"/>
    <property type="molecule type" value="Genomic_DNA"/>
</dbReference>